<dbReference type="Proteomes" id="UP001432128">
    <property type="component" value="Chromosome"/>
</dbReference>
<dbReference type="EMBL" id="CP108021">
    <property type="protein sequence ID" value="WUM20714.1"/>
    <property type="molecule type" value="Genomic_DNA"/>
</dbReference>
<evidence type="ECO:0000313" key="4">
    <source>
        <dbReference type="EMBL" id="WUM20714.1"/>
    </source>
</evidence>
<organism evidence="4 5">
    <name type="scientific">Williamsia herbipolensis</name>
    <dbReference type="NCBI Taxonomy" id="1603258"/>
    <lineage>
        <taxon>Bacteria</taxon>
        <taxon>Bacillati</taxon>
        <taxon>Actinomycetota</taxon>
        <taxon>Actinomycetes</taxon>
        <taxon>Mycobacteriales</taxon>
        <taxon>Nocardiaceae</taxon>
        <taxon>Williamsia</taxon>
    </lineage>
</organism>
<gene>
    <name evidence="4" type="ORF">OG579_02455</name>
</gene>
<keyword evidence="2" id="KW-0812">Transmembrane</keyword>
<keyword evidence="2" id="KW-0472">Membrane</keyword>
<feature type="compositionally biased region" description="Low complexity" evidence="1">
    <location>
        <begin position="102"/>
        <end position="114"/>
    </location>
</feature>
<feature type="compositionally biased region" description="Gly residues" evidence="1">
    <location>
        <begin position="69"/>
        <end position="82"/>
    </location>
</feature>
<evidence type="ECO:0000259" key="3">
    <source>
        <dbReference type="Pfam" id="PF14230"/>
    </source>
</evidence>
<sequence length="241" mass="24804">MSDPQNPGGQRPGDDAPGAQPWGPPAYGQPYQPNPNPYGQNAPDGSPYPDQYPQNPYGPPPGSPWGAPAPGGQGYGTQGYGQQGYPDPNQGGQPNPSAPWTPQYGQQPYGAPQQTVPGGQGSDQFASMGREPRKRRPVQIAVAGGIVAVVVVVLAITAFVAPGFALTKQLSQSAAESGVKSILEKDYSATDVSSVSCPSGTDVKKGATFTCTATVAGAQQKVTVTFLDDDGTYEVGRPSAN</sequence>
<reference evidence="4 5" key="1">
    <citation type="submission" date="2022-10" db="EMBL/GenBank/DDBJ databases">
        <title>The complete genomes of actinobacterial strains from the NBC collection.</title>
        <authorList>
            <person name="Joergensen T.S."/>
            <person name="Alvarez Arevalo M."/>
            <person name="Sterndorff E.B."/>
            <person name="Faurdal D."/>
            <person name="Vuksanovic O."/>
            <person name="Mourched A.-S."/>
            <person name="Charusanti P."/>
            <person name="Shaw S."/>
            <person name="Blin K."/>
            <person name="Weber T."/>
        </authorList>
    </citation>
    <scope>NUCLEOTIDE SEQUENCE [LARGE SCALE GENOMIC DNA]</scope>
    <source>
        <strain evidence="4 5">NBC_00319</strain>
    </source>
</reference>
<feature type="compositionally biased region" description="Low complexity" evidence="1">
    <location>
        <begin position="83"/>
        <end position="95"/>
    </location>
</feature>
<name>A0AAU4K3W3_9NOCA</name>
<feature type="transmembrane region" description="Helical" evidence="2">
    <location>
        <begin position="140"/>
        <end position="165"/>
    </location>
</feature>
<feature type="domain" description="DUF4333" evidence="3">
    <location>
        <begin position="155"/>
        <end position="231"/>
    </location>
</feature>
<feature type="region of interest" description="Disordered" evidence="1">
    <location>
        <begin position="1"/>
        <end position="132"/>
    </location>
</feature>
<evidence type="ECO:0000313" key="5">
    <source>
        <dbReference type="Proteomes" id="UP001432128"/>
    </source>
</evidence>
<dbReference type="Pfam" id="PF14230">
    <property type="entry name" value="DUF4333"/>
    <property type="match status" value="1"/>
</dbReference>
<dbReference type="KEGG" id="whr:OG579_02455"/>
<accession>A0AAU4K3W3</accession>
<dbReference type="RefSeq" id="WP_328857942.1">
    <property type="nucleotide sequence ID" value="NZ_CP108021.1"/>
</dbReference>
<protein>
    <submittedName>
        <fullName evidence="4">DUF4333 domain-containing protein</fullName>
    </submittedName>
</protein>
<keyword evidence="2" id="KW-1133">Transmembrane helix</keyword>
<keyword evidence="5" id="KW-1185">Reference proteome</keyword>
<evidence type="ECO:0000256" key="2">
    <source>
        <dbReference type="SAM" id="Phobius"/>
    </source>
</evidence>
<evidence type="ECO:0000256" key="1">
    <source>
        <dbReference type="SAM" id="MobiDB-lite"/>
    </source>
</evidence>
<dbReference type="InterPro" id="IPR025637">
    <property type="entry name" value="DUF4333"/>
</dbReference>
<dbReference type="AlphaFoldDB" id="A0AAU4K3W3"/>
<feature type="compositionally biased region" description="Low complexity" evidence="1">
    <location>
        <begin position="16"/>
        <end position="55"/>
    </location>
</feature>
<proteinExistence type="predicted"/>